<evidence type="ECO:0000313" key="5">
    <source>
        <dbReference type="EMBL" id="MPC21317.1"/>
    </source>
</evidence>
<name>A0A5B7DJF8_PORTR</name>
<sequence length="84" mass="9172">MIDRNEERKGGKKSTQSECAIPTGHLTPSPSARVTLRLTCSMEFADYPFDEQVCGSIISSCEYGCPAPTRPYPPLSAFTRSDPS</sequence>
<dbReference type="EMBL" id="VSRR010000964">
    <property type="protein sequence ID" value="MPC21317.1"/>
    <property type="molecule type" value="Genomic_DNA"/>
</dbReference>
<evidence type="ECO:0000259" key="4">
    <source>
        <dbReference type="Pfam" id="PF02931"/>
    </source>
</evidence>
<dbReference type="SUPFAM" id="SSF63712">
    <property type="entry name" value="Nicotinic receptor ligand binding domain-like"/>
    <property type="match status" value="1"/>
</dbReference>
<organism evidence="5 6">
    <name type="scientific">Portunus trituberculatus</name>
    <name type="common">Swimming crab</name>
    <name type="synonym">Neptunus trituberculatus</name>
    <dbReference type="NCBI Taxonomy" id="210409"/>
    <lineage>
        <taxon>Eukaryota</taxon>
        <taxon>Metazoa</taxon>
        <taxon>Ecdysozoa</taxon>
        <taxon>Arthropoda</taxon>
        <taxon>Crustacea</taxon>
        <taxon>Multicrustacea</taxon>
        <taxon>Malacostraca</taxon>
        <taxon>Eumalacostraca</taxon>
        <taxon>Eucarida</taxon>
        <taxon>Decapoda</taxon>
        <taxon>Pleocyemata</taxon>
        <taxon>Brachyura</taxon>
        <taxon>Eubrachyura</taxon>
        <taxon>Portunoidea</taxon>
        <taxon>Portunidae</taxon>
        <taxon>Portuninae</taxon>
        <taxon>Portunus</taxon>
    </lineage>
</organism>
<keyword evidence="6" id="KW-1185">Reference proteome</keyword>
<dbReference type="Gene3D" id="2.70.170.10">
    <property type="entry name" value="Neurotransmitter-gated ion-channel ligand-binding domain"/>
    <property type="match status" value="1"/>
</dbReference>
<dbReference type="AlphaFoldDB" id="A0A5B7DJF8"/>
<protein>
    <recommendedName>
        <fullName evidence="4">Neurotransmitter-gated ion-channel ligand-binding domain-containing protein</fullName>
    </recommendedName>
</protein>
<gene>
    <name evidence="5" type="ORF">E2C01_014300</name>
</gene>
<dbReference type="GO" id="GO:0016020">
    <property type="term" value="C:membrane"/>
    <property type="evidence" value="ECO:0007669"/>
    <property type="project" value="UniProtKB-SubCell"/>
</dbReference>
<dbReference type="Pfam" id="PF02931">
    <property type="entry name" value="Neur_chan_LBD"/>
    <property type="match status" value="1"/>
</dbReference>
<reference evidence="5 6" key="1">
    <citation type="submission" date="2019-05" db="EMBL/GenBank/DDBJ databases">
        <title>Another draft genome of Portunus trituberculatus and its Hox gene families provides insights of decapod evolution.</title>
        <authorList>
            <person name="Jeong J.-H."/>
            <person name="Song I."/>
            <person name="Kim S."/>
            <person name="Choi T."/>
            <person name="Kim D."/>
            <person name="Ryu S."/>
            <person name="Kim W."/>
        </authorList>
    </citation>
    <scope>NUCLEOTIDE SEQUENCE [LARGE SCALE GENOMIC DNA]</scope>
    <source>
        <tissue evidence="5">Muscle</tissue>
    </source>
</reference>
<feature type="region of interest" description="Disordered" evidence="3">
    <location>
        <begin position="1"/>
        <end position="26"/>
    </location>
</feature>
<keyword evidence="2" id="KW-0472">Membrane</keyword>
<evidence type="ECO:0000256" key="3">
    <source>
        <dbReference type="SAM" id="MobiDB-lite"/>
    </source>
</evidence>
<dbReference type="PROSITE" id="PS00236">
    <property type="entry name" value="NEUROTR_ION_CHANNEL"/>
    <property type="match status" value="1"/>
</dbReference>
<comment type="caution">
    <text evidence="5">The sequence shown here is derived from an EMBL/GenBank/DDBJ whole genome shotgun (WGS) entry which is preliminary data.</text>
</comment>
<accession>A0A5B7DJF8</accession>
<dbReference type="InterPro" id="IPR036734">
    <property type="entry name" value="Neur_chan_lig-bd_sf"/>
</dbReference>
<proteinExistence type="predicted"/>
<comment type="subcellular location">
    <subcellularLocation>
        <location evidence="1">Membrane</location>
    </subcellularLocation>
</comment>
<dbReference type="InterPro" id="IPR018000">
    <property type="entry name" value="Neurotransmitter_ion_chnl_CS"/>
</dbReference>
<evidence type="ECO:0000256" key="2">
    <source>
        <dbReference type="ARBA" id="ARBA00023136"/>
    </source>
</evidence>
<dbReference type="GO" id="GO:0005230">
    <property type="term" value="F:extracellular ligand-gated monoatomic ion channel activity"/>
    <property type="evidence" value="ECO:0007669"/>
    <property type="project" value="InterPro"/>
</dbReference>
<dbReference type="InterPro" id="IPR006202">
    <property type="entry name" value="Neur_chan_lig-bd"/>
</dbReference>
<evidence type="ECO:0000313" key="6">
    <source>
        <dbReference type="Proteomes" id="UP000324222"/>
    </source>
</evidence>
<evidence type="ECO:0000256" key="1">
    <source>
        <dbReference type="ARBA" id="ARBA00004370"/>
    </source>
</evidence>
<dbReference type="Proteomes" id="UP000324222">
    <property type="component" value="Unassembled WGS sequence"/>
</dbReference>
<feature type="domain" description="Neurotransmitter-gated ion-channel ligand-binding" evidence="4">
    <location>
        <begin position="23"/>
        <end position="63"/>
    </location>
</feature>